<organism evidence="3 4">
    <name type="scientific">Halocaridina rubra</name>
    <name type="common">Hawaiian red shrimp</name>
    <dbReference type="NCBI Taxonomy" id="373956"/>
    <lineage>
        <taxon>Eukaryota</taxon>
        <taxon>Metazoa</taxon>
        <taxon>Ecdysozoa</taxon>
        <taxon>Arthropoda</taxon>
        <taxon>Crustacea</taxon>
        <taxon>Multicrustacea</taxon>
        <taxon>Malacostraca</taxon>
        <taxon>Eumalacostraca</taxon>
        <taxon>Eucarida</taxon>
        <taxon>Decapoda</taxon>
        <taxon>Pleocyemata</taxon>
        <taxon>Caridea</taxon>
        <taxon>Atyoidea</taxon>
        <taxon>Atyidae</taxon>
        <taxon>Halocaridina</taxon>
    </lineage>
</organism>
<evidence type="ECO:0000256" key="2">
    <source>
        <dbReference type="SAM" id="SignalP"/>
    </source>
</evidence>
<feature type="compositionally biased region" description="Basic and acidic residues" evidence="1">
    <location>
        <begin position="113"/>
        <end position="126"/>
    </location>
</feature>
<feature type="non-terminal residue" evidence="3">
    <location>
        <position position="1"/>
    </location>
</feature>
<feature type="non-terminal residue" evidence="3">
    <location>
        <position position="235"/>
    </location>
</feature>
<comment type="caution">
    <text evidence="3">The sequence shown here is derived from an EMBL/GenBank/DDBJ whole genome shotgun (WGS) entry which is preliminary data.</text>
</comment>
<evidence type="ECO:0000256" key="1">
    <source>
        <dbReference type="SAM" id="MobiDB-lite"/>
    </source>
</evidence>
<keyword evidence="4" id="KW-1185">Reference proteome</keyword>
<evidence type="ECO:0000313" key="3">
    <source>
        <dbReference type="EMBL" id="KAK7073884.1"/>
    </source>
</evidence>
<feature type="compositionally biased region" description="Polar residues" evidence="1">
    <location>
        <begin position="54"/>
        <end position="69"/>
    </location>
</feature>
<accession>A0AAN9A4H3</accession>
<feature type="region of interest" description="Disordered" evidence="1">
    <location>
        <begin position="113"/>
        <end position="132"/>
    </location>
</feature>
<name>A0AAN9A4H3_HALRR</name>
<dbReference type="Proteomes" id="UP001381693">
    <property type="component" value="Unassembled WGS sequence"/>
</dbReference>
<feature type="region of interest" description="Disordered" evidence="1">
    <location>
        <begin position="46"/>
        <end position="71"/>
    </location>
</feature>
<keyword evidence="2" id="KW-0732">Signal</keyword>
<dbReference type="AlphaFoldDB" id="A0AAN9A4H3"/>
<proteinExistence type="predicted"/>
<reference evidence="3 4" key="1">
    <citation type="submission" date="2023-11" db="EMBL/GenBank/DDBJ databases">
        <title>Halocaridina rubra genome assembly.</title>
        <authorList>
            <person name="Smith C."/>
        </authorList>
    </citation>
    <scope>NUCLEOTIDE SEQUENCE [LARGE SCALE GENOMIC DNA]</scope>
    <source>
        <strain evidence="3">EP-1</strain>
        <tissue evidence="3">Whole</tissue>
    </source>
</reference>
<feature type="chain" id="PRO_5042862529" evidence="2">
    <location>
        <begin position="18"/>
        <end position="235"/>
    </location>
</feature>
<feature type="signal peptide" evidence="2">
    <location>
        <begin position="1"/>
        <end position="17"/>
    </location>
</feature>
<sequence length="235" mass="26476">WIRIMVCWAAFVTQYSLRDVLLTALPSIAVESKNITNDYLPTISTTRSESTSTVDMSQIPSTSAESPSHSKYLYTDNLDSKARIPSKPNSTEVESHITLTNRRFILHNNHTAQDKLRSPKVHRTEGKNGSSGDVSPMLLLWKMLNGRHIGSQREIERRDNPTFVGQYTSIFGIYSPVSDDIEKKEKVDDGGDSADIWGLLRTKNHLELDVEDLGLDYDDEILEDKYGNSSLSNLK</sequence>
<evidence type="ECO:0000313" key="4">
    <source>
        <dbReference type="Proteomes" id="UP001381693"/>
    </source>
</evidence>
<protein>
    <submittedName>
        <fullName evidence="3">Uncharacterized protein</fullName>
    </submittedName>
</protein>
<dbReference type="EMBL" id="JAXCGZ010011980">
    <property type="protein sequence ID" value="KAK7073884.1"/>
    <property type="molecule type" value="Genomic_DNA"/>
</dbReference>
<gene>
    <name evidence="3" type="ORF">SK128_010644</name>
</gene>